<sequence length="1689" mass="192818">MADLSFLTNLDSLNEDEAAEKVAELFADGNVEEDTASFWKIINYVDIIGGCVKDLVRINDESLGEKSQEQRDHIFKLNRNYSTLLDILEKYMSLDQGICNEKADVVNQRITRQRNMARKQTRIYTRMYYAILNNTRLSDDEFNISYLFVKMVDPGLVTLCKEDQITLGELVGAEFDAIFSNRNLSIEKLIDIIFFAMEISLHNAPYYITILKKIANISYACNEKALQDLIYTSIENYLGSERTSYTLGGSIAALVSVGVLEPNFVNNLFMIHEKELEEDIKEYFRQYNLRNNAATRVVMSYDISAFDEAKMNSNEIDSSIKPSKPATIQPSKMVLDAMATKDNEMAGRMKSWSQFTMKYPRLMYLSKLLDMQRWDIFEKVVYTSTIQKFPRFVANLLPNSGVGAGEILNLALPKMDTNVDYVDLFCVHPIKKEYRASSLKKEASVSSMLSTYTRLFDFAGPYLGKHERVIQNLLLIFTNYLKKNMGGGSEEKELIKQIISSCIIPGATFVRDKEFISRQLSILLNLFPSDEKDRMYEKWNNSDLNDYKEMVLEKNKVEGIIAYYEKRITKENCKGIVYEISPFIERNPYGSLVKIVQMIQKVDAMMPFIVDALATLTDFTLDVIGYALTEYICKLTTKKTESFIPDLKCVAHFIGLSFSVLGYNISNLLNWIQRRLISRDAYVIYILREIIVCSSGSISVASLNEQQIKALNGGPVIQRMYGCHSSDKVKQKALENLKDCLIPNELFLQYIIGILCNKQELKHSRTTMTKEVSVESIQCDFDLADVCQDVYNQYYTFLRDNFMPHIKDLSCMPTIDSIIDTYVVDHYNAWSISRLVFWQKVNKNVALEHAKERKDEMETGEVDPIFEKCYTAELAVIIECVKNTPMLKNMLKHIPAEIYCIFWLGTSLEYAVPDSLYKAKIQELKADKSTRFEDDGRRKNGFEEDTGNKVLSLDNELKRLKINSEQIKHCSGAILSGFLNSYSMEELTTFYLKFYDHCIFPRSIQSRIDAHYIYVFFSFLKSLDKVNFNFLRQFKSFFATGTNSIAFLTEEECINYGCMLNEAFQFTAQLGKKYKKNKEKTDKNRDKKKSSKKDTDTDVKMTDIVNGGDVRVDGTLIDVSKNLTKSAALVDECKMEVPMEISLSNGTATNQNSDTHSKVNTDNNTNDSNGVINEEPMEGVEESIPEAESDLLEDTIKVSKQFEIYELACHRCVLDGILMNLTSKDMSKIVRSVKVLIQMTKYFPQFDKHKEALSNQIDSILETQKELKLSTLKSMCSAYKAKLNQVTTREAPHIRSKKSKKTAKVDSDQKADKPDVKDHKEAKDAKDSKDAKEAKEGKSAKDAKEPKEAKKVKEAKVDIAKEVKDGSKESKDTEIVEICKKKVGNLNGKAEKLIGSDTKSKETAKEILKEIPEETTKEKVKEAESKPVSDNQKRVIEKESKAPVVPELQPETPKRSEIVYLKHGKNDVSSSKHGRVEAISSNQGRVEVVSSNHDGGQKKSANANGDRKSPVAEGKNGSRVCSQRVETNQYASKWDKNHVDSRGNKTKLFESTKPSRTEEYAYKGKEERKPIQYNSKSSNGDFKSTSGERFSDTSSVKRTESQRHGSRKEMKSFKYESTKSEEKFDDYKAKDIGSYSPVRQHGDYFDHKKNDRKRNNDRQNDYGQPKVARTTYYNKGNYQKGRDTNFRGD</sequence>
<organism evidence="1 2">
    <name type="scientific">Rhabditophanes sp. KR3021</name>
    <dbReference type="NCBI Taxonomy" id="114890"/>
    <lineage>
        <taxon>Eukaryota</taxon>
        <taxon>Metazoa</taxon>
        <taxon>Ecdysozoa</taxon>
        <taxon>Nematoda</taxon>
        <taxon>Chromadorea</taxon>
        <taxon>Rhabditida</taxon>
        <taxon>Tylenchina</taxon>
        <taxon>Panagrolaimomorpha</taxon>
        <taxon>Strongyloidoidea</taxon>
        <taxon>Alloionematidae</taxon>
        <taxon>Rhabditophanes</taxon>
    </lineage>
</organism>
<dbReference type="WBParaSite" id="RSKR_0000373400.1">
    <property type="protein sequence ID" value="RSKR_0000373400.1"/>
    <property type="gene ID" value="RSKR_0000373400"/>
</dbReference>
<reference evidence="2" key="1">
    <citation type="submission" date="2016-11" db="UniProtKB">
        <authorList>
            <consortium name="WormBaseParasite"/>
        </authorList>
    </citation>
    <scope>IDENTIFICATION</scope>
    <source>
        <strain evidence="2">KR3021</strain>
    </source>
</reference>
<name>A0AC35TRG6_9BILA</name>
<dbReference type="Proteomes" id="UP000095286">
    <property type="component" value="Unplaced"/>
</dbReference>
<protein>
    <submittedName>
        <fullName evidence="2">Tho2 domain-containing protein</fullName>
    </submittedName>
</protein>
<evidence type="ECO:0000313" key="2">
    <source>
        <dbReference type="WBParaSite" id="RSKR_0000373400.1"/>
    </source>
</evidence>
<proteinExistence type="predicted"/>
<evidence type="ECO:0000313" key="1">
    <source>
        <dbReference type="Proteomes" id="UP000095286"/>
    </source>
</evidence>
<accession>A0AC35TRG6</accession>